<accession>A0ABP0SFI9</accession>
<feature type="coiled-coil region" evidence="1">
    <location>
        <begin position="254"/>
        <end position="281"/>
    </location>
</feature>
<dbReference type="EMBL" id="CAXAMM010043658">
    <property type="protein sequence ID" value="CAK9111122.1"/>
    <property type="molecule type" value="Genomic_DNA"/>
</dbReference>
<keyword evidence="4" id="KW-1185">Reference proteome</keyword>
<feature type="compositionally biased region" description="Basic and acidic residues" evidence="2">
    <location>
        <begin position="2421"/>
        <end position="2438"/>
    </location>
</feature>
<feature type="region of interest" description="Disordered" evidence="2">
    <location>
        <begin position="2418"/>
        <end position="2446"/>
    </location>
</feature>
<gene>
    <name evidence="3" type="ORF">SCF082_LOCUS51600</name>
</gene>
<name>A0ABP0SFI9_9DINO</name>
<keyword evidence="1" id="KW-0175">Coiled coil</keyword>
<dbReference type="PANTHER" id="PTHR33487:SF1">
    <property type="entry name" value="CILIA- AND FLAGELLA-ASSOCIATED PROTEIN 54"/>
    <property type="match status" value="1"/>
</dbReference>
<evidence type="ECO:0000313" key="3">
    <source>
        <dbReference type="EMBL" id="CAK9111122.1"/>
    </source>
</evidence>
<feature type="coiled-coil region" evidence="1">
    <location>
        <begin position="1876"/>
        <end position="1910"/>
    </location>
</feature>
<feature type="compositionally biased region" description="Polar residues" evidence="2">
    <location>
        <begin position="2975"/>
        <end position="2985"/>
    </location>
</feature>
<protein>
    <submittedName>
        <fullName evidence="3">Cilia- and flagella-associated protein 54 (Flagella-associated protein 54)</fullName>
    </submittedName>
</protein>
<keyword evidence="3" id="KW-0966">Cell projection</keyword>
<dbReference type="InterPro" id="IPR027912">
    <property type="entry name" value="CFAP54"/>
</dbReference>
<dbReference type="Proteomes" id="UP001642464">
    <property type="component" value="Unassembled WGS sequence"/>
</dbReference>
<organism evidence="3 4">
    <name type="scientific">Durusdinium trenchii</name>
    <dbReference type="NCBI Taxonomy" id="1381693"/>
    <lineage>
        <taxon>Eukaryota</taxon>
        <taxon>Sar</taxon>
        <taxon>Alveolata</taxon>
        <taxon>Dinophyceae</taxon>
        <taxon>Suessiales</taxon>
        <taxon>Symbiodiniaceae</taxon>
        <taxon>Durusdinium</taxon>
    </lineage>
</organism>
<reference evidence="3 4" key="1">
    <citation type="submission" date="2024-02" db="EMBL/GenBank/DDBJ databases">
        <authorList>
            <person name="Chen Y."/>
            <person name="Shah S."/>
            <person name="Dougan E. K."/>
            <person name="Thang M."/>
            <person name="Chan C."/>
        </authorList>
    </citation>
    <scope>NUCLEOTIDE SEQUENCE [LARGE SCALE GENOMIC DNA]</scope>
</reference>
<feature type="compositionally biased region" description="Low complexity" evidence="2">
    <location>
        <begin position="1668"/>
        <end position="1678"/>
    </location>
</feature>
<feature type="compositionally biased region" description="Polar residues" evidence="2">
    <location>
        <begin position="1953"/>
        <end position="1962"/>
    </location>
</feature>
<keyword evidence="3" id="KW-0969">Cilium</keyword>
<feature type="compositionally biased region" description="Acidic residues" evidence="2">
    <location>
        <begin position="1679"/>
        <end position="1688"/>
    </location>
</feature>
<evidence type="ECO:0000256" key="1">
    <source>
        <dbReference type="SAM" id="Coils"/>
    </source>
</evidence>
<feature type="region of interest" description="Disordered" evidence="2">
    <location>
        <begin position="2963"/>
        <end position="2988"/>
    </location>
</feature>
<sequence>MSGAGLTDVEKFVALVQDVCAQVERSRAGNLAEGSVSSTAAVAAAGCNARARALARLRQALPGARRLGGPGEGGQDVAAELARALFSCGERLRRAGELQGAMELGFLASTEFFERLRDDAEAKTKQQEAKLNATRCVVALLEAEYQFGRGSVLVRSARCKVDVLVQTGLRLTQEVQEHVCAIKDPTQQELLYWLVLNATVLCLALCEPLAAQGLAHGSQQYLSLSILAMETVLPLGVVKYLPWRVRLYQTLACVLEQEGRTAAAERVIKRLQDQIDSLRRDESQELPIPEDVLQKLDTADALADTLLVKLHLRKSATGHAEELSQLFEKLQGPQAQLAAIATLMQVPGSRPLVRTGSTVSANFLSVASASSEQGQALDLLRPVGDQLEQVLESLPNDADLDVAIVLTIVRALIREELWSACACALRSVSGARFEKATESQRCCIEICRALYMLQCEGAKAQDLESRRPEEDQGSETLSSKVVGENEVAQVEGKFVRVNPIRLLSQALSRGRAQLCKSDPDLLIDAAIFLFSPFCAAMLETIGSAEVWKPVNPSLLEVSLEALIAVHQVFTACDHQDYVLRGTVAIRTAHLLHSTQLRDSRQALALLRSALRVIRAHRDEQTRADESLRASSFSLERQASFGKADAGKEVLTLATLEVEACALLFQIEFANDAWNSVVSARTSRMRVSRLSKKGNNMTLTIANAQQQTKRRKALEQRLAAEFKRNRYAKALCLVTAAGQLADSDFAERLANFKAADQLLQEAAKEEQALLAQYNENATAPSTGERVSPRILRRSADEIVLQIRPWSFAASSRQPSYYMVFGKSAGSGTDVSLTNCDLTGTGVPIPVSADPEGMTVVIKDLVPNESYIFAVAAFNESGRVMAGGIGQSTVEVTALSALSILHCRAVVSKLSFASMRHILVDDPLAISLLHHSVRDQVRQCKMFCMAACEAVIKRFVHQEPHIALWESNPMEDLGLRAEEVKHAPQAELQGFIHAVILLNKLEGKREPAIQFPRTLEALTAMDFRSVAFKDQLERLYSGQLLNLALHVSVMLNDTVLLPEVACLAFQQLVGLLPLARVEPRITQTLVSIQKALWQIPRESWNDAVTKTYASCCYYLLQLADQRNESKFGRRMFLGDVDAFEEDGKNARLTEEGQDSATELQVRDCRERSLIELNFKDQHALATKLRLAYGGMMQDNCDRLLEAIHQVVGFTHDFASRPSSGHESLVEEIEGEKIEADPRQIGFDEQVLCLLSRAARSSNIKEKEATLKKAWAVLQDDKPEMAPEYLRLTCLVCRESLRVQACPSGEWAEDVQHALLDFSPQAPSFPTPTVSDVLLEEEEEHGDSIESLLAQQYPATPQRDPIGLVEKDGLEARLAELDTLDQANASQANAQDGDEGDQDETPGQGNEKEQSEEAVVEKELATEAAVGRQLEKERIWSRLNVLRRRLRLLEKRLEPPDERTRMQLLGLAELELIRATDLFKGLLSFPRQDHVKARVTPADEIDGRDVLVDGILDEGPCSDLKWQVRAEEEAASSPSRGMVPPLKPLGDISEGANIDEDGEGDFADSAGLSQADASAKLRLDKLSDTLRSSSPKLLHLCARAMVRARWGHSWKQLQQAGKMLWNVLQFSWISPAQFADDVVCQDALVKGLKTKLANTSVAEGATREPMESQRSKASTKSTESSSPDDTDEVKEDEAKPGPETAPSSSSYDWRTVYRAACAVLDMVEILCTGCGGLDQGYAASADRNGNAVNVTGALENAAVDMVWASKIVSFTAQMLCSLKRWTELSALGRRFTTLFQSHDELVSAALPLIVLAQREVVSIAESEAGAARQQLEARESQWQEQNKKKKRKRKTHVVVKPTPQQIEAEKAFLAERDELSKILEDCILRLDCCKKLLDDLERQQEELIRDKSSCLEAFEKALVWRKQALLGHLREEEPDLGNLMVQIPGLTTKRSKTQRTGRSQQSVVSKASRASKLKTGRSNRVGSDAMSIMTKRTNKETEVDADAENGIQSPAMRSAISAYEKAIQLMRQKQETTLLARALCELGDLHASQGGAKGWIAARVSWLDGIDAVLKTVGSVDTWEAILESIVMKKPPVGVENCTIRSPELGVNQSLLASFGAMGCVFTALNAYKLARFTCSDQSEQRLQLVRLAGLFFSSLVATGMPHPTRLCEFATYHLEQLFPVLDHGLANAGVSKELVVNALDYVSRALACTSHLAADNLLALPVLCILEWFGFKIACSNSILGAARVVRARALIKIGLLTEASSVLCDVIVGRRLNAVEVFEVVPRSGEIDNSGDLQSLLERHELQQNAPTFNASKLPWTHENARALEFLCNSPNCEPLPFIKEMLGVVSTNELALARAEFVLQVAKVWPLLEPREILSDDSSKNEEEAGVLDCDAMLSKLQQDLLASCAHAVAICSVSGHKAKGLSDHDQPKGESSARSKESNTSSEAVVTETAALNSTRFTGDAAIRGSLQDMKLAAAAIDLHRSRFDDALQLLTETMQEEGDHADVFTFSSLDRTDWWLECRLLGIMALVGAQRSDQAAMVCRQTLAECEVSGDVSVRRRVLLHLGKLQLGRGNRTEALKSVQIGAELTDSYPDQTQVDLELLVSSLRQSGVDHSTEMRCWELMQHELCRVGFFAPARLTCRPTQSLYTPALPAFVFCACRFGVSLLEEGLADRGKQVLLEGLKILRLAAHPLEWLAVRICLSLGRCEEKLSGTSSQVAAAWFASAFKLGMESGAYDHALLREACSGAAQTVQSTAQQVEWLNCVVVLGRLEKALVSNGAALMRTAPSDLGGADGSQGRETALGQSLARRLAANADVTELFFFMMSRREESHVIFDMWHEPCLQGIHKYLCKVVPQYSKLVGPGNDDLMRAASAIDDGIQEVGGGDWGSPQWTIAPQNTAGAGADTEPGIEDNLCGRCWIFSTRGDLVGAFERAEQIDLKVMPVSSRVLKELWADCGALAMEAATRRADEAEPAEDSSSTGANPANASDGEFSVLRRHLVECVGGDEVRANAALGSLRTRDANQMKNLQACFDARAGWCGSDRDLEEFFSRLFGESLGESSFGE</sequence>
<evidence type="ECO:0000313" key="4">
    <source>
        <dbReference type="Proteomes" id="UP001642464"/>
    </source>
</evidence>
<dbReference type="Pfam" id="PF14858">
    <property type="entry name" value="CFAP54_N"/>
    <property type="match status" value="1"/>
</dbReference>
<feature type="compositionally biased region" description="Basic and acidic residues" evidence="2">
    <location>
        <begin position="1658"/>
        <end position="1667"/>
    </location>
</feature>
<feature type="region of interest" description="Disordered" evidence="2">
    <location>
        <begin position="1383"/>
        <end position="1412"/>
    </location>
</feature>
<evidence type="ECO:0000256" key="2">
    <source>
        <dbReference type="SAM" id="MobiDB-lite"/>
    </source>
</evidence>
<keyword evidence="3" id="KW-0282">Flagellum</keyword>
<dbReference type="PANTHER" id="PTHR33487">
    <property type="entry name" value="CILIA- AND FLAGELLA-ASSOCIATED PROTEIN 54"/>
    <property type="match status" value="1"/>
</dbReference>
<feature type="region of interest" description="Disordered" evidence="2">
    <location>
        <begin position="1526"/>
        <end position="1563"/>
    </location>
</feature>
<feature type="compositionally biased region" description="Acidic residues" evidence="2">
    <location>
        <begin position="1550"/>
        <end position="1559"/>
    </location>
</feature>
<proteinExistence type="predicted"/>
<comment type="caution">
    <text evidence="3">The sequence shown here is derived from an EMBL/GenBank/DDBJ whole genome shotgun (WGS) entry which is preliminary data.</text>
</comment>
<feature type="region of interest" description="Disordered" evidence="2">
    <location>
        <begin position="1945"/>
        <end position="1978"/>
    </location>
</feature>
<feature type="compositionally biased region" description="Basic and acidic residues" evidence="2">
    <location>
        <begin position="1403"/>
        <end position="1412"/>
    </location>
</feature>
<feature type="region of interest" description="Disordered" evidence="2">
    <location>
        <begin position="1653"/>
        <end position="1702"/>
    </location>
</feature>